<organism evidence="1 2">
    <name type="scientific">Holospora curviuscula</name>
    <dbReference type="NCBI Taxonomy" id="1082868"/>
    <lineage>
        <taxon>Bacteria</taxon>
        <taxon>Pseudomonadati</taxon>
        <taxon>Pseudomonadota</taxon>
        <taxon>Alphaproteobacteria</taxon>
        <taxon>Holosporales</taxon>
        <taxon>Holosporaceae</taxon>
        <taxon>Holospora</taxon>
    </lineage>
</organism>
<protein>
    <submittedName>
        <fullName evidence="1">Uncharacterized protein</fullName>
    </submittedName>
</protein>
<name>A0A2S5R7F0_9PROT</name>
<evidence type="ECO:0000313" key="1">
    <source>
        <dbReference type="EMBL" id="PPE03269.1"/>
    </source>
</evidence>
<reference evidence="1 2" key="1">
    <citation type="submission" date="2017-11" db="EMBL/GenBank/DDBJ databases">
        <title>Comparative genomic analysis of Holospora spp., intranuclear symbionts of paramecia.</title>
        <authorList>
            <person name="Garushyants S.K."/>
            <person name="Beliavskaya A."/>
            <person name="Malko D.B."/>
            <person name="Logacheva M.D."/>
            <person name="Rautian M.S."/>
            <person name="Gelfand M.S."/>
        </authorList>
    </citation>
    <scope>NUCLEOTIDE SEQUENCE [LARGE SCALE GENOMIC DNA]</scope>
    <source>
        <strain evidence="2">02AZ16</strain>
    </source>
</reference>
<dbReference type="EMBL" id="PHHC01000121">
    <property type="protein sequence ID" value="PPE03269.1"/>
    <property type="molecule type" value="Genomic_DNA"/>
</dbReference>
<dbReference type="AlphaFoldDB" id="A0A2S5R7F0"/>
<evidence type="ECO:0000313" key="2">
    <source>
        <dbReference type="Proteomes" id="UP000239425"/>
    </source>
</evidence>
<proteinExistence type="predicted"/>
<gene>
    <name evidence="1" type="ORF">HCUR_01290</name>
</gene>
<comment type="caution">
    <text evidence="1">The sequence shown here is derived from an EMBL/GenBank/DDBJ whole genome shotgun (WGS) entry which is preliminary data.</text>
</comment>
<sequence>MNKKIYFLSVIWINIVHEKLQLDHTMKGRSTTRNLEKRVHAHYMQVNTMKIIIKYLKAQNK</sequence>
<keyword evidence="2" id="KW-1185">Reference proteome</keyword>
<dbReference type="Proteomes" id="UP000239425">
    <property type="component" value="Unassembled WGS sequence"/>
</dbReference>
<accession>A0A2S5R7F0</accession>